<dbReference type="Proteomes" id="UP001377168">
    <property type="component" value="Unassembled WGS sequence"/>
</dbReference>
<organism evidence="1 2">
    <name type="scientific">Streptomyces achmelvichensis</name>
    <dbReference type="NCBI Taxonomy" id="3134111"/>
    <lineage>
        <taxon>Bacteria</taxon>
        <taxon>Bacillati</taxon>
        <taxon>Actinomycetota</taxon>
        <taxon>Actinomycetes</taxon>
        <taxon>Kitasatosporales</taxon>
        <taxon>Streptomycetaceae</taxon>
        <taxon>Streptomyces</taxon>
    </lineage>
</organism>
<dbReference type="EMBL" id="JBBKAJ010000022">
    <property type="protein sequence ID" value="MEJ8632948.1"/>
    <property type="molecule type" value="Genomic_DNA"/>
</dbReference>
<evidence type="ECO:0000313" key="1">
    <source>
        <dbReference type="EMBL" id="MEJ8632948.1"/>
    </source>
</evidence>
<proteinExistence type="predicted"/>
<sequence length="248" mass="26048">MAVDPRPEHGIYVYAFVRDGMPSPAADGVGGAAVRLVPAGDLAAAVSDAPAGLRARRRDLMAHQNVLGELAAAGPVLPMRFGVIAADEPAVHEGLMTRHAECVEQLAALEGRTEMNVKGSVVPDSFDDLVRSDTRLRALALKARRSPDYQTNVELGEAIAAGVRRRAERAAEDVLARLGALAERTAGADLAGDTVLNMSYLIPADAVPEFSAAVTEAARRHQGHLALSLTGPLPCYSFVTDDAVPARA</sequence>
<accession>A0ACC6PN92</accession>
<name>A0ACC6PN92_9ACTN</name>
<gene>
    <name evidence="1" type="ORF">WKI67_06030</name>
</gene>
<evidence type="ECO:0000313" key="2">
    <source>
        <dbReference type="Proteomes" id="UP001377168"/>
    </source>
</evidence>
<comment type="caution">
    <text evidence="1">The sequence shown here is derived from an EMBL/GenBank/DDBJ whole genome shotgun (WGS) entry which is preliminary data.</text>
</comment>
<reference evidence="1" key="1">
    <citation type="submission" date="2024-03" db="EMBL/GenBank/DDBJ databases">
        <title>Novel Streptomyces species of biotechnological and ecological value are a feature of Machair soil.</title>
        <authorList>
            <person name="Prole J.R."/>
            <person name="Goodfellow M."/>
            <person name="Allenby N."/>
            <person name="Ward A.C."/>
        </authorList>
    </citation>
    <scope>NUCLEOTIDE SEQUENCE</scope>
    <source>
        <strain evidence="1">MS2.AVA.5</strain>
    </source>
</reference>
<keyword evidence="2" id="KW-1185">Reference proteome</keyword>
<protein>
    <submittedName>
        <fullName evidence="1">GvpL/GvpF family gas vesicle protein</fullName>
    </submittedName>
</protein>